<comment type="caution">
    <text evidence="2">The sequence shown here is derived from an EMBL/GenBank/DDBJ whole genome shotgun (WGS) entry which is preliminary data.</text>
</comment>
<sequence>MEFDYERWAAWGDWRRLRRTAEEEDTLRQDTKPSWGEREAQRKRRLYDRVGSCRDDCDYPSECHHLRSEMRQRFTMVDSDEVSPISPPSMEEAARSILRMGVEEADCVFAQRIIWRADAPEREEWEDWWDDESGYGAASEDEDVDMVYEDIRG</sequence>
<dbReference type="Proteomes" id="UP001152533">
    <property type="component" value="Unassembled WGS sequence"/>
</dbReference>
<reference evidence="2" key="1">
    <citation type="submission" date="2022-08" db="EMBL/GenBank/DDBJ databases">
        <authorList>
            <person name="Giroux E."/>
            <person name="Giroux E."/>
        </authorList>
    </citation>
    <scope>NUCLEOTIDE SEQUENCE</scope>
    <source>
        <strain evidence="2">H1091258</strain>
    </source>
</reference>
<feature type="region of interest" description="Disordered" evidence="1">
    <location>
        <begin position="22"/>
        <end position="42"/>
    </location>
</feature>
<accession>A0A9W4S8X9</accession>
<protein>
    <submittedName>
        <fullName evidence="2">Uncharacterized protein</fullName>
    </submittedName>
</protein>
<gene>
    <name evidence="2" type="ORF">CGXH109_LOCUS145034</name>
</gene>
<proteinExistence type="predicted"/>
<evidence type="ECO:0000313" key="2">
    <source>
        <dbReference type="EMBL" id="CAI0655076.1"/>
    </source>
</evidence>
<organism evidence="2 3">
    <name type="scientific">Colletotrichum noveboracense</name>
    <dbReference type="NCBI Taxonomy" id="2664923"/>
    <lineage>
        <taxon>Eukaryota</taxon>
        <taxon>Fungi</taxon>
        <taxon>Dikarya</taxon>
        <taxon>Ascomycota</taxon>
        <taxon>Pezizomycotina</taxon>
        <taxon>Sordariomycetes</taxon>
        <taxon>Hypocreomycetidae</taxon>
        <taxon>Glomerellales</taxon>
        <taxon>Glomerellaceae</taxon>
        <taxon>Colletotrichum</taxon>
        <taxon>Colletotrichum gloeosporioides species complex</taxon>
    </lineage>
</organism>
<dbReference type="EMBL" id="CAMGZC010002599">
    <property type="protein sequence ID" value="CAI0655076.1"/>
    <property type="molecule type" value="Genomic_DNA"/>
</dbReference>
<evidence type="ECO:0000313" key="3">
    <source>
        <dbReference type="Proteomes" id="UP001152533"/>
    </source>
</evidence>
<name>A0A9W4S8X9_9PEZI</name>
<dbReference type="AlphaFoldDB" id="A0A9W4S8X9"/>
<feature type="compositionally biased region" description="Basic and acidic residues" evidence="1">
    <location>
        <begin position="22"/>
        <end position="40"/>
    </location>
</feature>
<keyword evidence="3" id="KW-1185">Reference proteome</keyword>
<evidence type="ECO:0000256" key="1">
    <source>
        <dbReference type="SAM" id="MobiDB-lite"/>
    </source>
</evidence>